<accession>A0A5M4FE41</accession>
<organism evidence="6 7">
    <name type="scientific">Aeromicrobium ginsengisoli</name>
    <dbReference type="NCBI Taxonomy" id="363867"/>
    <lineage>
        <taxon>Bacteria</taxon>
        <taxon>Bacillati</taxon>
        <taxon>Actinomycetota</taxon>
        <taxon>Actinomycetes</taxon>
        <taxon>Propionibacteriales</taxon>
        <taxon>Nocardioidaceae</taxon>
        <taxon>Aeromicrobium</taxon>
    </lineage>
</organism>
<dbReference type="InterPro" id="IPR001173">
    <property type="entry name" value="Glyco_trans_2-like"/>
</dbReference>
<protein>
    <submittedName>
        <fullName evidence="6">Mycofactocin system glycosyltransferase</fullName>
    </submittedName>
</protein>
<feature type="domain" description="Glycosyltransferase 2-like" evidence="5">
    <location>
        <begin position="85"/>
        <end position="204"/>
    </location>
</feature>
<dbReference type="PANTHER" id="PTHR43179">
    <property type="entry name" value="RHAMNOSYLTRANSFERASE WBBL"/>
    <property type="match status" value="1"/>
</dbReference>
<comment type="similarity">
    <text evidence="2">Belongs to the glycosyltransferase 2 family.</text>
</comment>
<dbReference type="OrthoDB" id="5243838at2"/>
<dbReference type="Proteomes" id="UP000380867">
    <property type="component" value="Unassembled WGS sequence"/>
</dbReference>
<evidence type="ECO:0000313" key="6">
    <source>
        <dbReference type="EMBL" id="KAA1397605.1"/>
    </source>
</evidence>
<evidence type="ECO:0000256" key="3">
    <source>
        <dbReference type="ARBA" id="ARBA00022676"/>
    </source>
</evidence>
<dbReference type="InterPro" id="IPR023981">
    <property type="entry name" value="MftF"/>
</dbReference>
<dbReference type="EMBL" id="SDPQ02000002">
    <property type="protein sequence ID" value="KAA1397605.1"/>
    <property type="molecule type" value="Genomic_DNA"/>
</dbReference>
<dbReference type="GO" id="GO:0016757">
    <property type="term" value="F:glycosyltransferase activity"/>
    <property type="evidence" value="ECO:0007669"/>
    <property type="project" value="UniProtKB-KW"/>
</dbReference>
<proteinExistence type="inferred from homology"/>
<dbReference type="PANTHER" id="PTHR43179:SF12">
    <property type="entry name" value="GALACTOFURANOSYLTRANSFERASE GLFT2"/>
    <property type="match status" value="1"/>
</dbReference>
<name>A0A5M4FE41_9ACTN</name>
<dbReference type="NCBIfam" id="TIGR03965">
    <property type="entry name" value="mycofact_glyco"/>
    <property type="match status" value="1"/>
</dbReference>
<dbReference type="RefSeq" id="WP_149689053.1">
    <property type="nucleotide sequence ID" value="NZ_SDPQ02000002.1"/>
</dbReference>
<comment type="pathway">
    <text evidence="1">Cell wall biogenesis; cell wall polysaccharide biosynthesis.</text>
</comment>
<dbReference type="Pfam" id="PF00535">
    <property type="entry name" value="Glycos_transf_2"/>
    <property type="match status" value="1"/>
</dbReference>
<keyword evidence="7" id="KW-1185">Reference proteome</keyword>
<keyword evidence="4" id="KW-0808">Transferase</keyword>
<evidence type="ECO:0000256" key="1">
    <source>
        <dbReference type="ARBA" id="ARBA00004776"/>
    </source>
</evidence>
<dbReference type="Gene3D" id="3.90.550.10">
    <property type="entry name" value="Spore Coat Polysaccharide Biosynthesis Protein SpsA, Chain A"/>
    <property type="match status" value="1"/>
</dbReference>
<dbReference type="SUPFAM" id="SSF53448">
    <property type="entry name" value="Nucleotide-diphospho-sugar transferases"/>
    <property type="match status" value="1"/>
</dbReference>
<comment type="caution">
    <text evidence="6">The sequence shown here is derived from an EMBL/GenBank/DDBJ whole genome shotgun (WGS) entry which is preliminary data.</text>
</comment>
<keyword evidence="3" id="KW-0328">Glycosyltransferase</keyword>
<dbReference type="InterPro" id="IPR029044">
    <property type="entry name" value="Nucleotide-diphossugar_trans"/>
</dbReference>
<reference evidence="6" key="1">
    <citation type="submission" date="2019-09" db="EMBL/GenBank/DDBJ databases">
        <authorList>
            <person name="Li J."/>
        </authorList>
    </citation>
    <scope>NUCLEOTIDE SEQUENCE [LARGE SCALE GENOMIC DNA]</scope>
    <source>
        <strain evidence="6">JCM 14732</strain>
    </source>
</reference>
<gene>
    <name evidence="6" type="primary">mftF</name>
    <name evidence="6" type="ORF">ESP70_009595</name>
</gene>
<evidence type="ECO:0000259" key="5">
    <source>
        <dbReference type="Pfam" id="PF00535"/>
    </source>
</evidence>
<sequence length="465" mass="50448">MTLPEGFAVRLAPRVRVRDGGRTLIGGAPIRVNHLSARARDLLRDGSLVVSDATSGRLAEQLIGSGMTEPVTALLDPIDLDKVTCVIPVRDRPAELDRLLVGLDKAMRVVVVDDASIDPERMAKVAGRHGADFLPLHRNVGPAGARNAGLREVRTPYVAFVDSDVVIEPAAVARLLKHLHDPQVALVAPRILALDHDGSWIGRYESARSSLDLGRHSALVRPQSTIAWVPSAVVVARVDALGEGFDASMAVGEDVDLVWRLDAEGWRIRYDADVVARHDHRTSLRRWLHRKAFYGSGAAALADRHGSKVAPAVLTPIGAATAVAALAQRRWSLPAMGLLSGVMTWRLSRSLRGSDHPVRTAGELAVLGISSNLAQLMHLLLRHWWPAAAVGAMFSPRLRRALVIAAVADTVIERRRLEPDLDPVRFAMALRLDDAAYGAGLWAGTGRRRRIRALLPDLRIGVRSP</sequence>
<evidence type="ECO:0000256" key="2">
    <source>
        <dbReference type="ARBA" id="ARBA00006739"/>
    </source>
</evidence>
<evidence type="ECO:0000313" key="7">
    <source>
        <dbReference type="Proteomes" id="UP000380867"/>
    </source>
</evidence>
<dbReference type="AlphaFoldDB" id="A0A5M4FE41"/>
<evidence type="ECO:0000256" key="4">
    <source>
        <dbReference type="ARBA" id="ARBA00022679"/>
    </source>
</evidence>